<evidence type="ECO:0000313" key="2">
    <source>
        <dbReference type="Proteomes" id="UP001153334"/>
    </source>
</evidence>
<dbReference type="Proteomes" id="UP001153334">
    <property type="component" value="Unassembled WGS sequence"/>
</dbReference>
<proteinExistence type="predicted"/>
<sequence length="550" mass="60901">MDSTIIPLAKSTESGKPGRRAQKRKAPSSKKASPSQKKRKTQSISRKAAIPAVPLAAPAGEPPISSNIRAALCDSIQYWRAHQGGIQSKEKIATGMLLNGKTTPRDVLGAQVIVTTVGGGLKSGSDGKHIRTEDQKEDGKNYVALKNAMSVGQPIGIVIGKQARGKGGYVNNLLDIDLSNHYNVLDFFFITDIWSELQPVQKDGSRFMHYAIRLQRIDLHSTAWWVPQGHERDALINHEAGLALAKKKTKFYEVDARILRTEHQVAGYQVTSLYLPSTPENLNNGEFIGSVTIFHPSETTRTRKEGLNDLFNEMQRATRMGDVKLQRHPAFCRGSHKEELTSHFSCNMGADYKFGVVVETSNGFETAPDLVMKALSRLTWSGATAVALTADHVARNGLSTDSISMPAEFIDFNEQLMLGYFEDSQISFHDDGEKELGPTVATLSLGSPSVMRFRGKKKSGFEDTIAAGNVMLSFVLEHGDIVIMHGTKIHKYYEHAVYAEGIRRFALTCRYIRPEMISDPERRKKAIVNGKVPIYWQKQAYKGEPANILD</sequence>
<name>A0ACC2J4S6_9PEZI</name>
<dbReference type="EMBL" id="JAPESX010000222">
    <property type="protein sequence ID" value="KAJ8122497.1"/>
    <property type="molecule type" value="Genomic_DNA"/>
</dbReference>
<gene>
    <name evidence="1" type="ORF">ONZ43_g1325</name>
</gene>
<accession>A0ACC2J4S6</accession>
<protein>
    <submittedName>
        <fullName evidence="1">Uncharacterized protein</fullName>
    </submittedName>
</protein>
<reference evidence="1" key="1">
    <citation type="submission" date="2022-11" db="EMBL/GenBank/DDBJ databases">
        <title>Genome Sequence of Nemania bipapillata.</title>
        <authorList>
            <person name="Buettner E."/>
        </authorList>
    </citation>
    <scope>NUCLEOTIDE SEQUENCE</scope>
    <source>
        <strain evidence="1">CP14</strain>
    </source>
</reference>
<comment type="caution">
    <text evidence="1">The sequence shown here is derived from an EMBL/GenBank/DDBJ whole genome shotgun (WGS) entry which is preliminary data.</text>
</comment>
<keyword evidence="2" id="KW-1185">Reference proteome</keyword>
<evidence type="ECO:0000313" key="1">
    <source>
        <dbReference type="EMBL" id="KAJ8122497.1"/>
    </source>
</evidence>
<organism evidence="1 2">
    <name type="scientific">Nemania bipapillata</name>
    <dbReference type="NCBI Taxonomy" id="110536"/>
    <lineage>
        <taxon>Eukaryota</taxon>
        <taxon>Fungi</taxon>
        <taxon>Dikarya</taxon>
        <taxon>Ascomycota</taxon>
        <taxon>Pezizomycotina</taxon>
        <taxon>Sordariomycetes</taxon>
        <taxon>Xylariomycetidae</taxon>
        <taxon>Xylariales</taxon>
        <taxon>Xylariaceae</taxon>
        <taxon>Nemania</taxon>
    </lineage>
</organism>